<feature type="domain" description="Tandem CCCH zinc finger" evidence="4">
    <location>
        <begin position="434"/>
        <end position="473"/>
    </location>
</feature>
<dbReference type="InterPro" id="IPR057683">
    <property type="entry name" value="DUF7923"/>
</dbReference>
<dbReference type="Proteomes" id="UP001396898">
    <property type="component" value="Unassembled WGS sequence"/>
</dbReference>
<name>A0ABR1R944_9PEZI</name>
<protein>
    <recommendedName>
        <fullName evidence="7">C3H1-type domain-containing protein</fullName>
    </recommendedName>
</protein>
<evidence type="ECO:0008006" key="7">
    <source>
        <dbReference type="Google" id="ProtNLM"/>
    </source>
</evidence>
<dbReference type="InterPro" id="IPR057654">
    <property type="entry name" value="Znf-CCCH_tandem"/>
</dbReference>
<accession>A0ABR1R944</accession>
<feature type="compositionally biased region" description="Low complexity" evidence="2">
    <location>
        <begin position="295"/>
        <end position="304"/>
    </location>
</feature>
<evidence type="ECO:0000259" key="3">
    <source>
        <dbReference type="Pfam" id="PF25540"/>
    </source>
</evidence>
<gene>
    <name evidence="5" type="ORF">PG991_012182</name>
</gene>
<dbReference type="Pfam" id="PF25540">
    <property type="entry name" value="DUF7923"/>
    <property type="match status" value="1"/>
</dbReference>
<proteinExistence type="predicted"/>
<reference evidence="5 6" key="1">
    <citation type="submission" date="2023-01" db="EMBL/GenBank/DDBJ databases">
        <title>Analysis of 21 Apiospora genomes using comparative genomics revels a genus with tremendous synthesis potential of carbohydrate active enzymes and secondary metabolites.</title>
        <authorList>
            <person name="Sorensen T."/>
        </authorList>
    </citation>
    <scope>NUCLEOTIDE SEQUENCE [LARGE SCALE GENOMIC DNA]</scope>
    <source>
        <strain evidence="5 6">CBS 20057</strain>
    </source>
</reference>
<organism evidence="5 6">
    <name type="scientific">Apiospora marii</name>
    <dbReference type="NCBI Taxonomy" id="335849"/>
    <lineage>
        <taxon>Eukaryota</taxon>
        <taxon>Fungi</taxon>
        <taxon>Dikarya</taxon>
        <taxon>Ascomycota</taxon>
        <taxon>Pezizomycotina</taxon>
        <taxon>Sordariomycetes</taxon>
        <taxon>Xylariomycetidae</taxon>
        <taxon>Amphisphaeriales</taxon>
        <taxon>Apiosporaceae</taxon>
        <taxon>Apiospora</taxon>
    </lineage>
</organism>
<evidence type="ECO:0000313" key="6">
    <source>
        <dbReference type="Proteomes" id="UP001396898"/>
    </source>
</evidence>
<dbReference type="Pfam" id="PF25543">
    <property type="entry name" value="zf-CCCH_tandem"/>
    <property type="match status" value="1"/>
</dbReference>
<evidence type="ECO:0000256" key="1">
    <source>
        <dbReference type="SAM" id="Coils"/>
    </source>
</evidence>
<feature type="domain" description="DUF7923" evidence="3">
    <location>
        <begin position="110"/>
        <end position="283"/>
    </location>
</feature>
<dbReference type="PANTHER" id="PTHR37543:SF1">
    <property type="entry name" value="CCCH ZINC FINGER DNA BINDING PROTEIN (AFU_ORTHOLOGUE AFUA_5G12760)"/>
    <property type="match status" value="1"/>
</dbReference>
<dbReference type="EMBL" id="JAQQWI010000017">
    <property type="protein sequence ID" value="KAK8005885.1"/>
    <property type="molecule type" value="Genomic_DNA"/>
</dbReference>
<comment type="caution">
    <text evidence="5">The sequence shown here is derived from an EMBL/GenBank/DDBJ whole genome shotgun (WGS) entry which is preliminary data.</text>
</comment>
<evidence type="ECO:0000256" key="2">
    <source>
        <dbReference type="SAM" id="MobiDB-lite"/>
    </source>
</evidence>
<evidence type="ECO:0000313" key="5">
    <source>
        <dbReference type="EMBL" id="KAK8005885.1"/>
    </source>
</evidence>
<sequence length="501" mass="57446">MTDVEMSMDVATGYDPLAVQAKYNDYLNLDKSRNEFITHLDNYTVKIQGLEDNIKTLNDKSEKDNFKLSQFQIEAKSQLERLHALENERSKLQDENKELLNCLNDDYIDDPFVAVVVDGDGAIFTDELLNDPILAADRLKDAIRAQLREMTSLPLNIPIVVRIYANLQGLAKTISANGIISHAKMVEFPSRFNFECDSFDFIDVGRNKEAADSKIRTIFKHYLKNKQCRRIFLAGVSHDDGYVNDLKPFKDDQGERITLVESYKARPGFTRLGLPITSFPGVFRTQMLPSHGTAQPRRQSQEQQPLPPLQMAQDGPHENADAVNSNYAGLKEITSPALEDQTPNVRELLKDRRRARIYYNRNRVRIDAILEGPGDYDAPHQVSLRNKRESRNGRGFCNDYYLAGRCKRPAGACDLTHDVALTDKEKGVLRFLACRRWKCNKGVRCRDLSCYLPHTCPWPKYQCRDGNCKFEVHLEGGDESDERKPKYVLFDEREREIELQD</sequence>
<keyword evidence="1" id="KW-0175">Coiled coil</keyword>
<evidence type="ECO:0000259" key="4">
    <source>
        <dbReference type="Pfam" id="PF25543"/>
    </source>
</evidence>
<feature type="coiled-coil region" evidence="1">
    <location>
        <begin position="40"/>
        <end position="105"/>
    </location>
</feature>
<dbReference type="PANTHER" id="PTHR37543">
    <property type="entry name" value="CCCH ZINC FINGER DNA BINDING PROTEIN (AFU_ORTHOLOGUE AFUA_5G12760)"/>
    <property type="match status" value="1"/>
</dbReference>
<keyword evidence="6" id="KW-1185">Reference proteome</keyword>
<feature type="region of interest" description="Disordered" evidence="2">
    <location>
        <begin position="286"/>
        <end position="322"/>
    </location>
</feature>